<evidence type="ECO:0000313" key="2">
    <source>
        <dbReference type="Proteomes" id="UP001589670"/>
    </source>
</evidence>
<dbReference type="InterPro" id="IPR022025">
    <property type="entry name" value="Amidoligase_2"/>
</dbReference>
<evidence type="ECO:0000313" key="1">
    <source>
        <dbReference type="EMBL" id="MFB9148514.1"/>
    </source>
</evidence>
<dbReference type="EMBL" id="JBHMEC010000003">
    <property type="protein sequence ID" value="MFB9148514.1"/>
    <property type="molecule type" value="Genomic_DNA"/>
</dbReference>
<sequence>MTGFAPLPQPLNADGAARRVGVEIELGGLDEARVARIVADRLGGHAVQEDSHIWAVRGSGIGDVAVYLDIFLRKAQKSRLRDLALDLGREVVPVEIVTGPLDMDGLARLDDLREALRDAGALGSGAGLIFGFGVHFNIEVAGARDADTVRPLLAYALVEDWLRSAYPIDESRRLLPFTDPYPTDFVRALIEAGPGATRDQVTGLYLALTPSRNRGLDMLPLLAHFDAGRIAAAISDKTSARPTFHFRLPDCRIDEVDWTLAGEWWRWVAVERVARDDALLRRLSDAWLDDHGLVTLSRQHWAARAGRILLTAGIDTA</sequence>
<name>A0ABV5HVR8_9RHOB</name>
<organism evidence="1 2">
    <name type="scientific">Roseovarius ramblicola</name>
    <dbReference type="NCBI Taxonomy" id="2022336"/>
    <lineage>
        <taxon>Bacteria</taxon>
        <taxon>Pseudomonadati</taxon>
        <taxon>Pseudomonadota</taxon>
        <taxon>Alphaproteobacteria</taxon>
        <taxon>Rhodobacterales</taxon>
        <taxon>Roseobacteraceae</taxon>
        <taxon>Roseovarius</taxon>
    </lineage>
</organism>
<gene>
    <name evidence="1" type="ORF">ACFFU4_01960</name>
</gene>
<accession>A0ABV5HVR8</accession>
<dbReference type="Pfam" id="PF12224">
    <property type="entry name" value="Amidoligase_2"/>
    <property type="match status" value="1"/>
</dbReference>
<comment type="caution">
    <text evidence="1">The sequence shown here is derived from an EMBL/GenBank/DDBJ whole genome shotgun (WGS) entry which is preliminary data.</text>
</comment>
<reference evidence="1 2" key="1">
    <citation type="submission" date="2024-09" db="EMBL/GenBank/DDBJ databases">
        <authorList>
            <person name="Sun Q."/>
            <person name="Mori K."/>
        </authorList>
    </citation>
    <scope>NUCLEOTIDE SEQUENCE [LARGE SCALE GENOMIC DNA]</scope>
    <source>
        <strain evidence="1 2">CECT 9424</strain>
    </source>
</reference>
<keyword evidence="2" id="KW-1185">Reference proteome</keyword>
<protein>
    <submittedName>
        <fullName evidence="1">Amidoligase family protein</fullName>
    </submittedName>
</protein>
<dbReference type="Proteomes" id="UP001589670">
    <property type="component" value="Unassembled WGS sequence"/>
</dbReference>
<proteinExistence type="predicted"/>
<dbReference type="RefSeq" id="WP_377066508.1">
    <property type="nucleotide sequence ID" value="NZ_JBHMEC010000003.1"/>
</dbReference>